<keyword evidence="3" id="KW-0450">Lipoyl</keyword>
<dbReference type="PANTHER" id="PTHR43178:SF5">
    <property type="entry name" value="LIPOAMIDE ACYLTRANSFERASE COMPONENT OF BRANCHED-CHAIN ALPHA-KETO ACID DEHYDROGENASE COMPLEX, MITOCHONDRIAL"/>
    <property type="match status" value="1"/>
</dbReference>
<dbReference type="PANTHER" id="PTHR43178">
    <property type="entry name" value="DIHYDROLIPOAMIDE ACETYLTRANSFERASE COMPONENT OF PYRUVATE DEHYDROGENASE COMPLEX"/>
    <property type="match status" value="1"/>
</dbReference>
<dbReference type="GO" id="GO:0005737">
    <property type="term" value="C:cytoplasm"/>
    <property type="evidence" value="ECO:0007669"/>
    <property type="project" value="TreeGrafter"/>
</dbReference>
<keyword evidence="4" id="KW-0012">Acyltransferase</keyword>
<evidence type="ECO:0000256" key="4">
    <source>
        <dbReference type="ARBA" id="ARBA00023315"/>
    </source>
</evidence>
<dbReference type="AlphaFoldDB" id="A0A2T0M1J8"/>
<dbReference type="PROSITE" id="PS50968">
    <property type="entry name" value="BIOTINYL_LIPOYL"/>
    <property type="match status" value="1"/>
</dbReference>
<organism evidence="6 7">
    <name type="scientific">Prauserella shujinwangii</name>
    <dbReference type="NCBI Taxonomy" id="1453103"/>
    <lineage>
        <taxon>Bacteria</taxon>
        <taxon>Bacillati</taxon>
        <taxon>Actinomycetota</taxon>
        <taxon>Actinomycetes</taxon>
        <taxon>Pseudonocardiales</taxon>
        <taxon>Pseudonocardiaceae</taxon>
        <taxon>Prauserella</taxon>
    </lineage>
</organism>
<dbReference type="PROSITE" id="PS00189">
    <property type="entry name" value="LIPOYL"/>
    <property type="match status" value="1"/>
</dbReference>
<dbReference type="GO" id="GO:0016407">
    <property type="term" value="F:acetyltransferase activity"/>
    <property type="evidence" value="ECO:0007669"/>
    <property type="project" value="TreeGrafter"/>
</dbReference>
<reference evidence="6 7" key="1">
    <citation type="submission" date="2018-03" db="EMBL/GenBank/DDBJ databases">
        <title>Genomic Encyclopedia of Type Strains, Phase III (KMG-III): the genomes of soil and plant-associated and newly described type strains.</title>
        <authorList>
            <person name="Whitman W."/>
        </authorList>
    </citation>
    <scope>NUCLEOTIDE SEQUENCE [LARGE SCALE GENOMIC DNA]</scope>
    <source>
        <strain evidence="6 7">CGMCC 4.7125</strain>
    </source>
</reference>
<dbReference type="RefSeq" id="WP_106177536.1">
    <property type="nucleotide sequence ID" value="NZ_PVNH01000002.1"/>
</dbReference>
<proteinExistence type="predicted"/>
<dbReference type="Proteomes" id="UP000238362">
    <property type="component" value="Unassembled WGS sequence"/>
</dbReference>
<dbReference type="InterPro" id="IPR011053">
    <property type="entry name" value="Single_hybrid_motif"/>
</dbReference>
<evidence type="ECO:0000313" key="6">
    <source>
        <dbReference type="EMBL" id="PRX50453.1"/>
    </source>
</evidence>
<comment type="caution">
    <text evidence="6">The sequence shown here is derived from an EMBL/GenBank/DDBJ whole genome shotgun (WGS) entry which is preliminary data.</text>
</comment>
<gene>
    <name evidence="6" type="ORF">B0I33_102574</name>
</gene>
<dbReference type="GO" id="GO:0031405">
    <property type="term" value="F:lipoic acid binding"/>
    <property type="evidence" value="ECO:0007669"/>
    <property type="project" value="TreeGrafter"/>
</dbReference>
<dbReference type="Gene3D" id="2.40.50.100">
    <property type="match status" value="1"/>
</dbReference>
<dbReference type="SUPFAM" id="SSF51230">
    <property type="entry name" value="Single hybrid motif"/>
    <property type="match status" value="1"/>
</dbReference>
<evidence type="ECO:0000256" key="2">
    <source>
        <dbReference type="ARBA" id="ARBA00022679"/>
    </source>
</evidence>
<protein>
    <submittedName>
        <fullName evidence="6">Biotin-dependent enzyme</fullName>
    </submittedName>
</protein>
<dbReference type="InterPro" id="IPR050743">
    <property type="entry name" value="2-oxoacid_DH_E2_comp"/>
</dbReference>
<dbReference type="CDD" id="cd06849">
    <property type="entry name" value="lipoyl_domain"/>
    <property type="match status" value="1"/>
</dbReference>
<keyword evidence="2" id="KW-0808">Transferase</keyword>
<evidence type="ECO:0000256" key="1">
    <source>
        <dbReference type="ARBA" id="ARBA00001938"/>
    </source>
</evidence>
<evidence type="ECO:0000313" key="7">
    <source>
        <dbReference type="Proteomes" id="UP000238362"/>
    </source>
</evidence>
<dbReference type="InterPro" id="IPR003016">
    <property type="entry name" value="2-oxoA_DH_lipoyl-BS"/>
</dbReference>
<sequence length="77" mass="8324">MSEIVAPKWGLTTEEMVLLEWLKQPGDTVRVDEAVAEVETDKTTAEVLSTVAGTITELLVSEGDEIKTGQPIARVTP</sequence>
<accession>A0A2T0M1J8</accession>
<comment type="cofactor">
    <cofactor evidence="1">
        <name>(R)-lipoate</name>
        <dbReference type="ChEBI" id="CHEBI:83088"/>
    </cofactor>
</comment>
<dbReference type="OrthoDB" id="9805770at2"/>
<keyword evidence="7" id="KW-1185">Reference proteome</keyword>
<dbReference type="EMBL" id="PVNH01000002">
    <property type="protein sequence ID" value="PRX50453.1"/>
    <property type="molecule type" value="Genomic_DNA"/>
</dbReference>
<feature type="domain" description="Lipoyl-binding" evidence="5">
    <location>
        <begin position="1"/>
        <end position="76"/>
    </location>
</feature>
<evidence type="ECO:0000259" key="5">
    <source>
        <dbReference type="PROSITE" id="PS50968"/>
    </source>
</evidence>
<name>A0A2T0M1J8_9PSEU</name>
<dbReference type="Pfam" id="PF00364">
    <property type="entry name" value="Biotin_lipoyl"/>
    <property type="match status" value="1"/>
</dbReference>
<dbReference type="InterPro" id="IPR000089">
    <property type="entry name" value="Biotin_lipoyl"/>
</dbReference>
<evidence type="ECO:0000256" key="3">
    <source>
        <dbReference type="ARBA" id="ARBA00022823"/>
    </source>
</evidence>